<evidence type="ECO:0000313" key="2">
    <source>
        <dbReference type="Proteomes" id="UP000321570"/>
    </source>
</evidence>
<evidence type="ECO:0000313" key="1">
    <source>
        <dbReference type="EMBL" id="VUZ44984.1"/>
    </source>
</evidence>
<name>A0A564YEL7_HYMDI</name>
<dbReference type="EMBL" id="CABIJS010000155">
    <property type="protein sequence ID" value="VUZ44984.1"/>
    <property type="molecule type" value="Genomic_DNA"/>
</dbReference>
<dbReference type="AlphaFoldDB" id="A0A564YEL7"/>
<reference evidence="1 2" key="1">
    <citation type="submission" date="2019-07" db="EMBL/GenBank/DDBJ databases">
        <authorList>
            <person name="Jastrzebski P J."/>
            <person name="Paukszto L."/>
            <person name="Jastrzebski P J."/>
        </authorList>
    </citation>
    <scope>NUCLEOTIDE SEQUENCE [LARGE SCALE GENOMIC DNA]</scope>
    <source>
        <strain evidence="1 2">WMS-il1</strain>
    </source>
</reference>
<protein>
    <submittedName>
        <fullName evidence="1">Uncharacterized protein</fullName>
    </submittedName>
</protein>
<gene>
    <name evidence="1" type="ORF">WMSIL1_LOCUS5130</name>
</gene>
<keyword evidence="2" id="KW-1185">Reference proteome</keyword>
<dbReference type="Proteomes" id="UP000321570">
    <property type="component" value="Unassembled WGS sequence"/>
</dbReference>
<accession>A0A564YEL7</accession>
<organism evidence="1 2">
    <name type="scientific">Hymenolepis diminuta</name>
    <name type="common">Rat tapeworm</name>
    <dbReference type="NCBI Taxonomy" id="6216"/>
    <lineage>
        <taxon>Eukaryota</taxon>
        <taxon>Metazoa</taxon>
        <taxon>Spiralia</taxon>
        <taxon>Lophotrochozoa</taxon>
        <taxon>Platyhelminthes</taxon>
        <taxon>Cestoda</taxon>
        <taxon>Eucestoda</taxon>
        <taxon>Cyclophyllidea</taxon>
        <taxon>Hymenolepididae</taxon>
        <taxon>Hymenolepis</taxon>
    </lineage>
</organism>
<sequence length="73" mass="8151">MQPVSTRCRNPSSFYSYSIAETRLSQNSVQTYHFGPTKGITYTRVINSHSKVYDVTLLAPTVSRSPISIPISL</sequence>
<proteinExistence type="predicted"/>